<dbReference type="SMART" id="SM00164">
    <property type="entry name" value="TBC"/>
    <property type="match status" value="1"/>
</dbReference>
<feature type="domain" description="EXPERA" evidence="10">
    <location>
        <begin position="15"/>
        <end position="158"/>
    </location>
</feature>
<feature type="domain" description="Rab-GAP TBC" evidence="9">
    <location>
        <begin position="288"/>
        <end position="507"/>
    </location>
</feature>
<keyword evidence="2" id="KW-0343">GTPase activation</keyword>
<dbReference type="Proteomes" id="UP001140011">
    <property type="component" value="Unassembled WGS sequence"/>
</dbReference>
<dbReference type="FunFam" id="1.10.8.270:FF:000004">
    <property type="entry name" value="TBC1 domain family, member 22B"/>
    <property type="match status" value="1"/>
</dbReference>
<evidence type="ECO:0000256" key="8">
    <source>
        <dbReference type="SAM" id="Phobius"/>
    </source>
</evidence>
<organism evidence="11 12">
    <name type="scientific">Coemansia pectinata</name>
    <dbReference type="NCBI Taxonomy" id="1052879"/>
    <lineage>
        <taxon>Eukaryota</taxon>
        <taxon>Fungi</taxon>
        <taxon>Fungi incertae sedis</taxon>
        <taxon>Zoopagomycota</taxon>
        <taxon>Kickxellomycotina</taxon>
        <taxon>Kickxellomycetes</taxon>
        <taxon>Kickxellales</taxon>
        <taxon>Kickxellaceae</taxon>
        <taxon>Coemansia</taxon>
    </lineage>
</organism>
<dbReference type="PROSITE" id="PS50086">
    <property type="entry name" value="TBC_RABGAP"/>
    <property type="match status" value="1"/>
</dbReference>
<evidence type="ECO:0000256" key="5">
    <source>
        <dbReference type="ARBA" id="ARBA00023136"/>
    </source>
</evidence>
<evidence type="ECO:0000256" key="7">
    <source>
        <dbReference type="SAM" id="MobiDB-lite"/>
    </source>
</evidence>
<dbReference type="Gene3D" id="1.10.472.80">
    <property type="entry name" value="Ypt/Rab-GAP domain of gyp1p, domain 3"/>
    <property type="match status" value="1"/>
</dbReference>
<evidence type="ECO:0000256" key="6">
    <source>
        <dbReference type="PROSITE-ProRule" id="PRU01087"/>
    </source>
</evidence>
<evidence type="ECO:0000256" key="2">
    <source>
        <dbReference type="ARBA" id="ARBA00022468"/>
    </source>
</evidence>
<dbReference type="InterPro" id="IPR035969">
    <property type="entry name" value="Rab-GAP_TBC_sf"/>
</dbReference>
<feature type="transmembrane region" description="Helical" evidence="8">
    <location>
        <begin position="76"/>
        <end position="98"/>
    </location>
</feature>
<dbReference type="GO" id="GO:0005096">
    <property type="term" value="F:GTPase activator activity"/>
    <property type="evidence" value="ECO:0007669"/>
    <property type="project" value="UniProtKB-KW"/>
</dbReference>
<dbReference type="InterPro" id="IPR033118">
    <property type="entry name" value="EXPERA"/>
</dbReference>
<evidence type="ECO:0000313" key="11">
    <source>
        <dbReference type="EMBL" id="KAJ2752968.1"/>
    </source>
</evidence>
<dbReference type="InterPro" id="IPR000195">
    <property type="entry name" value="Rab-GAP-TBC_dom"/>
</dbReference>
<feature type="transmembrane region" description="Helical" evidence="8">
    <location>
        <begin position="110"/>
        <end position="129"/>
    </location>
</feature>
<dbReference type="OrthoDB" id="26371at2759"/>
<dbReference type="GO" id="GO:0071889">
    <property type="term" value="F:14-3-3 protein binding"/>
    <property type="evidence" value="ECO:0007669"/>
    <property type="project" value="UniProtKB-ARBA"/>
</dbReference>
<comment type="caution">
    <text evidence="11">The sequence shown here is derived from an EMBL/GenBank/DDBJ whole genome shotgun (WGS) entry which is preliminary data.</text>
</comment>
<evidence type="ECO:0000256" key="3">
    <source>
        <dbReference type="ARBA" id="ARBA00022692"/>
    </source>
</evidence>
<keyword evidence="5 6" id="KW-0472">Membrane</keyword>
<dbReference type="Pfam" id="PF00566">
    <property type="entry name" value="RabGAP-TBC"/>
    <property type="match status" value="1"/>
</dbReference>
<evidence type="ECO:0000256" key="1">
    <source>
        <dbReference type="ARBA" id="ARBA00004141"/>
    </source>
</evidence>
<dbReference type="Gene3D" id="1.10.8.270">
    <property type="entry name" value="putative rabgap domain of human tbc1 domain family member 14 like domains"/>
    <property type="match status" value="1"/>
</dbReference>
<reference evidence="11" key="1">
    <citation type="submission" date="2022-07" db="EMBL/GenBank/DDBJ databases">
        <title>Phylogenomic reconstructions and comparative analyses of Kickxellomycotina fungi.</title>
        <authorList>
            <person name="Reynolds N.K."/>
            <person name="Stajich J.E."/>
            <person name="Barry K."/>
            <person name="Grigoriev I.V."/>
            <person name="Crous P."/>
            <person name="Smith M.E."/>
        </authorList>
    </citation>
    <scope>NUCLEOTIDE SEQUENCE</scope>
    <source>
        <strain evidence="11">BCRC 34297</strain>
    </source>
</reference>
<dbReference type="Gene3D" id="1.10.10.750">
    <property type="entry name" value="Ypt/Rab-GAP domain of gyp1p, domain 1"/>
    <property type="match status" value="1"/>
</dbReference>
<proteinExistence type="predicted"/>
<keyword evidence="3 6" id="KW-0812">Transmembrane</keyword>
<gene>
    <name evidence="11" type="primary">GYP1</name>
    <name evidence="11" type="ORF">GGI19_003463</name>
</gene>
<feature type="transmembrane region" description="Helical" evidence="8">
    <location>
        <begin position="141"/>
        <end position="159"/>
    </location>
</feature>
<feature type="compositionally biased region" description="Low complexity" evidence="7">
    <location>
        <begin position="196"/>
        <end position="214"/>
    </location>
</feature>
<dbReference type="AlphaFoldDB" id="A0A9W8H0A3"/>
<keyword evidence="4 6" id="KW-1133">Transmembrane helix</keyword>
<keyword evidence="12" id="KW-1185">Reference proteome</keyword>
<sequence length="583" mass="66101">MSAFSRAFSGRHSKLDIVYFFYFVSHIPITLLIDTQPLLPIDLIPKALLSLNSILTDGLGDPFMVIGSRARSDMTWFRSLLVCELVLQLPFFFYATWALWTNSPRRHAPLLVYGVHVATTMVPILGTLYRGDIDRSCGTRAMLAGIYMPYLLIPLAMAYESMNSNTRATYGTSSTFWKRTPTFVPSTIEIVYSGESTSTNETTTQAPAEPTPAAAAPPPATRSESPKLPNADEGLEPLTSTSTSSFDETTPAEHKDSAPTDALELKFHTLLTSANVDIEELQKQSWKGIPSSQRSTAWCLLMGYFPLNASRRSQTISRKRREYMDWVRQTFSRGEDALDRSLWHQIRIDVPRTTPGSPLFQNPRIQRSLERVLYCWAVRHPASGYVQGINDLLTPFYFVFLAPHLPHEIDSLDDSVMDTVEADSFWCLTKLLDGIQDNYTHAQPGIQRQLIKMKDLVSRIDAPLAVHLDSEGVEFIQFAFRWINCLLMREVSLTSTIRMWDTYLAEPDGFSSFHIYVCAAFLLKWSKQLQQLDFQKILLLLQKPPTESWTAKDVELLLSEAYMYKCLYHNSPNHYSAAAAQKR</sequence>
<dbReference type="GO" id="GO:0016020">
    <property type="term" value="C:membrane"/>
    <property type="evidence" value="ECO:0007669"/>
    <property type="project" value="UniProtKB-SubCell"/>
</dbReference>
<evidence type="ECO:0000259" key="9">
    <source>
        <dbReference type="PROSITE" id="PS50086"/>
    </source>
</evidence>
<name>A0A9W8H0A3_9FUNG</name>
<evidence type="ECO:0000313" key="12">
    <source>
        <dbReference type="Proteomes" id="UP001140011"/>
    </source>
</evidence>
<evidence type="ECO:0000259" key="10">
    <source>
        <dbReference type="PROSITE" id="PS51751"/>
    </source>
</evidence>
<dbReference type="SUPFAM" id="SSF47923">
    <property type="entry name" value="Ypt/Rab-GAP domain of gyp1p"/>
    <property type="match status" value="2"/>
</dbReference>
<feature type="region of interest" description="Disordered" evidence="7">
    <location>
        <begin position="196"/>
        <end position="259"/>
    </location>
</feature>
<dbReference type="PANTHER" id="PTHR22957">
    <property type="entry name" value="TBC1 DOMAIN FAMILY MEMBER GTPASE-ACTIVATING PROTEIN"/>
    <property type="match status" value="1"/>
</dbReference>
<comment type="subcellular location">
    <subcellularLocation>
        <location evidence="1">Membrane</location>
        <topology evidence="1">Multi-pass membrane protein</topology>
    </subcellularLocation>
</comment>
<dbReference type="Pfam" id="PF05241">
    <property type="entry name" value="EBP"/>
    <property type="match status" value="1"/>
</dbReference>
<accession>A0A9W8H0A3</accession>
<dbReference type="FunFam" id="1.10.472.80:FF:000001">
    <property type="entry name" value="TBC1 domain family member 22B"/>
    <property type="match status" value="1"/>
</dbReference>
<dbReference type="GO" id="GO:0005794">
    <property type="term" value="C:Golgi apparatus"/>
    <property type="evidence" value="ECO:0007669"/>
    <property type="project" value="TreeGrafter"/>
</dbReference>
<dbReference type="PANTHER" id="PTHR22957:SF26">
    <property type="entry name" value="LD44506P"/>
    <property type="match status" value="1"/>
</dbReference>
<evidence type="ECO:0000256" key="4">
    <source>
        <dbReference type="ARBA" id="ARBA00022989"/>
    </source>
</evidence>
<dbReference type="EMBL" id="JANBUH010000231">
    <property type="protein sequence ID" value="KAJ2752968.1"/>
    <property type="molecule type" value="Genomic_DNA"/>
</dbReference>
<protein>
    <submittedName>
        <fullName evidence="11">GTPase-activating protein</fullName>
    </submittedName>
</protein>
<dbReference type="PROSITE" id="PS51751">
    <property type="entry name" value="EXPERA"/>
    <property type="match status" value="1"/>
</dbReference>